<protein>
    <recommendedName>
        <fullName evidence="3">Alpha/beta hydrolase family protein</fullName>
    </recommendedName>
</protein>
<dbReference type="PANTHER" id="PTHR35560:SF3">
    <property type="entry name" value="PEPTIDASE S9 PROLYL OLIGOPEPTIDASE CATALYTIC DOMAIN-CONTAINING PROTEIN"/>
    <property type="match status" value="1"/>
</dbReference>
<evidence type="ECO:0008006" key="3">
    <source>
        <dbReference type="Google" id="ProtNLM"/>
    </source>
</evidence>
<reference evidence="1 2" key="1">
    <citation type="submission" date="2019-02" db="EMBL/GenBank/DDBJ databases">
        <title>Genomic Encyclopedia of Type Strains, Phase IV (KMG-IV): sequencing the most valuable type-strain genomes for metagenomic binning, comparative biology and taxonomic classification.</title>
        <authorList>
            <person name="Goeker M."/>
        </authorList>
    </citation>
    <scope>NUCLEOTIDE SEQUENCE [LARGE SCALE GENOMIC DNA]</scope>
    <source>
        <strain evidence="1 2">DSM 23814</strain>
    </source>
</reference>
<dbReference type="EMBL" id="SHKO01000001">
    <property type="protein sequence ID" value="RZT99844.1"/>
    <property type="molecule type" value="Genomic_DNA"/>
</dbReference>
<proteinExistence type="predicted"/>
<accession>A0A4Q7VTX5</accession>
<organism evidence="1 2">
    <name type="scientific">Advenella incenata</name>
    <dbReference type="NCBI Taxonomy" id="267800"/>
    <lineage>
        <taxon>Bacteria</taxon>
        <taxon>Pseudomonadati</taxon>
        <taxon>Pseudomonadota</taxon>
        <taxon>Betaproteobacteria</taxon>
        <taxon>Burkholderiales</taxon>
        <taxon>Alcaligenaceae</taxon>
    </lineage>
</organism>
<dbReference type="Proteomes" id="UP000293398">
    <property type="component" value="Unassembled WGS sequence"/>
</dbReference>
<comment type="caution">
    <text evidence="1">The sequence shown here is derived from an EMBL/GenBank/DDBJ whole genome shotgun (WGS) entry which is preliminary data.</text>
</comment>
<dbReference type="InterPro" id="IPR029058">
    <property type="entry name" value="AB_hydrolase_fold"/>
</dbReference>
<evidence type="ECO:0000313" key="2">
    <source>
        <dbReference type="Proteomes" id="UP000293398"/>
    </source>
</evidence>
<gene>
    <name evidence="1" type="ORF">EV681_1639</name>
</gene>
<dbReference type="SUPFAM" id="SSF53474">
    <property type="entry name" value="alpha/beta-Hydrolases"/>
    <property type="match status" value="2"/>
</dbReference>
<dbReference type="Gene3D" id="3.40.50.1820">
    <property type="entry name" value="alpha/beta hydrolase"/>
    <property type="match status" value="1"/>
</dbReference>
<name>A0A4Q7VTX5_9BURK</name>
<keyword evidence="2" id="KW-1185">Reference proteome</keyword>
<dbReference type="PANTHER" id="PTHR35560">
    <property type="entry name" value="BLL0132 PROTEIN"/>
    <property type="match status" value="1"/>
</dbReference>
<dbReference type="AlphaFoldDB" id="A0A4Q7VTX5"/>
<evidence type="ECO:0000313" key="1">
    <source>
        <dbReference type="EMBL" id="RZT99844.1"/>
    </source>
</evidence>
<sequence>MNLSHALDLTYLRYLWLNNDRACTYISDHSLNETLPNIRRAVLVVHGIERDGYRYWKALARAARRAGPSVEEQTLLLAPQFFVRKQAFQWGLEANTLTWRSQAWKQGDLSRKGGVSSFSTIDALIQQLLCAERFPALAQIVIVGHSAGAQFVQRYAAAGRGAGLARMRGIGLRHIVVGPSSYLYLNNARRGFGPAEGFGEPCGQTVMHCPDYDNYKYGLQHANAYVRAMGPERIRRDYASKEVVYLVGEHDDQTDNQHLDCSQAAMLQGHNRVDRCLAYRDHLVDLYGALPVSHAFEVVPGLGHEGPRILRSPAGLRWIFDVSKAAREARRASV</sequence>